<reference evidence="1 2" key="1">
    <citation type="submission" date="2017-03" db="EMBL/GenBank/DDBJ databases">
        <authorList>
            <person name="Afonso C.L."/>
            <person name="Miller P.J."/>
            <person name="Scott M.A."/>
            <person name="Spackman E."/>
            <person name="Goraichik I."/>
            <person name="Dimitrov K.M."/>
            <person name="Suarez D.L."/>
            <person name="Swayne D.E."/>
        </authorList>
    </citation>
    <scope>NUCLEOTIDE SEQUENCE [LARGE SCALE GENOMIC DNA]</scope>
    <source>
        <strain evidence="1 2">CECT 7066</strain>
    </source>
</reference>
<evidence type="ECO:0000313" key="1">
    <source>
        <dbReference type="EMBL" id="SLN70409.1"/>
    </source>
</evidence>
<keyword evidence="2" id="KW-1185">Reference proteome</keyword>
<gene>
    <name evidence="1" type="ORF">PAM7066_03576</name>
</gene>
<dbReference type="AlphaFoldDB" id="A0A1Y5TRQ0"/>
<dbReference type="RefSeq" id="WP_085855521.1">
    <property type="nucleotide sequence ID" value="NZ_FOPF01000018.1"/>
</dbReference>
<dbReference type="Proteomes" id="UP000193870">
    <property type="component" value="Unassembled WGS sequence"/>
</dbReference>
<protein>
    <submittedName>
        <fullName evidence="1">Uncharacterized protein</fullName>
    </submittedName>
</protein>
<sequence length="67" mass="7985">MSDRTEHRHFGIPLIELIDLGEPASHNRRSVWSAFLALVDRWVEMMPRRSLRTSRTWEIHEDSAQTR</sequence>
<name>A0A1Y5TRQ0_9RHOB</name>
<organism evidence="1 2">
    <name type="scientific">Palleronia marisminoris</name>
    <dbReference type="NCBI Taxonomy" id="315423"/>
    <lineage>
        <taxon>Bacteria</taxon>
        <taxon>Pseudomonadati</taxon>
        <taxon>Pseudomonadota</taxon>
        <taxon>Alphaproteobacteria</taxon>
        <taxon>Rhodobacterales</taxon>
        <taxon>Roseobacteraceae</taxon>
        <taxon>Palleronia</taxon>
    </lineage>
</organism>
<accession>A0A1Y5TRQ0</accession>
<evidence type="ECO:0000313" key="2">
    <source>
        <dbReference type="Proteomes" id="UP000193870"/>
    </source>
</evidence>
<proteinExistence type="predicted"/>
<dbReference type="EMBL" id="FWFV01000017">
    <property type="protein sequence ID" value="SLN70409.1"/>
    <property type="molecule type" value="Genomic_DNA"/>
</dbReference>